<dbReference type="Proteomes" id="UP000886653">
    <property type="component" value="Unassembled WGS sequence"/>
</dbReference>
<name>A0A9P6THJ4_9BASI</name>
<keyword evidence="2" id="KW-1185">Reference proteome</keyword>
<organism evidence="1 2">
    <name type="scientific">Cronartium quercuum f. sp. fusiforme G11</name>
    <dbReference type="NCBI Taxonomy" id="708437"/>
    <lineage>
        <taxon>Eukaryota</taxon>
        <taxon>Fungi</taxon>
        <taxon>Dikarya</taxon>
        <taxon>Basidiomycota</taxon>
        <taxon>Pucciniomycotina</taxon>
        <taxon>Pucciniomycetes</taxon>
        <taxon>Pucciniales</taxon>
        <taxon>Coleosporiaceae</taxon>
        <taxon>Cronartium</taxon>
    </lineage>
</organism>
<reference evidence="1" key="1">
    <citation type="submission" date="2013-11" db="EMBL/GenBank/DDBJ databases">
        <title>Genome sequence of the fusiform rust pathogen reveals effectors for host alternation and coevolution with pine.</title>
        <authorList>
            <consortium name="DOE Joint Genome Institute"/>
            <person name="Smith K."/>
            <person name="Pendleton A."/>
            <person name="Kubisiak T."/>
            <person name="Anderson C."/>
            <person name="Salamov A."/>
            <person name="Aerts A."/>
            <person name="Riley R."/>
            <person name="Clum A."/>
            <person name="Lindquist E."/>
            <person name="Ence D."/>
            <person name="Campbell M."/>
            <person name="Kronenberg Z."/>
            <person name="Feau N."/>
            <person name="Dhillon B."/>
            <person name="Hamelin R."/>
            <person name="Burleigh J."/>
            <person name="Smith J."/>
            <person name="Yandell M."/>
            <person name="Nelson C."/>
            <person name="Grigoriev I."/>
            <person name="Davis J."/>
        </authorList>
    </citation>
    <scope>NUCLEOTIDE SEQUENCE</scope>
    <source>
        <strain evidence="1">G11</strain>
    </source>
</reference>
<accession>A0A9P6THJ4</accession>
<evidence type="ECO:0000313" key="2">
    <source>
        <dbReference type="Proteomes" id="UP000886653"/>
    </source>
</evidence>
<dbReference type="OrthoDB" id="198652at2759"/>
<sequence>MCTEGEFAKYKGSRMPTDQAKFLYLFDTLNIPWEWKKQIWGEKIEIIGHYVDASNLSFSLSPEKKQDLIVVLRTFVSIK</sequence>
<evidence type="ECO:0000313" key="1">
    <source>
        <dbReference type="EMBL" id="KAG0150833.1"/>
    </source>
</evidence>
<comment type="caution">
    <text evidence="1">The sequence shown here is derived from an EMBL/GenBank/DDBJ whole genome shotgun (WGS) entry which is preliminary data.</text>
</comment>
<proteinExistence type="predicted"/>
<gene>
    <name evidence="1" type="ORF">CROQUDRAFT_676771</name>
</gene>
<dbReference type="AlphaFoldDB" id="A0A9P6THJ4"/>
<protein>
    <submittedName>
        <fullName evidence="1">Uncharacterized protein</fullName>
    </submittedName>
</protein>
<dbReference type="EMBL" id="MU167217">
    <property type="protein sequence ID" value="KAG0150833.1"/>
    <property type="molecule type" value="Genomic_DNA"/>
</dbReference>